<evidence type="ECO:0000256" key="2">
    <source>
        <dbReference type="RuleBase" id="RU003616"/>
    </source>
</evidence>
<name>A0ABW4YD42_9GAMM</name>
<dbReference type="PROSITE" id="PS01031">
    <property type="entry name" value="SHSP"/>
    <property type="match status" value="1"/>
</dbReference>
<sequence length="212" mass="22844">MRPSQPYSESPMRKILPIAVVLLGMPGLSLAWTPYGPAPYGYPEPQSPFSVPFYGPTWPGYPGTPGVVPQPPGVPGVRSAPSVPQARTLPEGLPQRTLSLWPRLEIRRAMRGDVYVVDVLLQNIAPDAVEVRPAGQGLLIRYDTERRVDRENQLLNGGYASSYSLSHGTASRRVGLPGDADLSAMSTEIEDGVIQVSIPRTAAPNGGWPARP</sequence>
<dbReference type="InterPro" id="IPR008978">
    <property type="entry name" value="HSP20-like_chaperone"/>
</dbReference>
<evidence type="ECO:0000259" key="3">
    <source>
        <dbReference type="PROSITE" id="PS01031"/>
    </source>
</evidence>
<dbReference type="RefSeq" id="WP_386028421.1">
    <property type="nucleotide sequence ID" value="NZ_JBHUHX010000052.1"/>
</dbReference>
<keyword evidence="5" id="KW-1185">Reference proteome</keyword>
<organism evidence="4 5">
    <name type="scientific">Thiorhodococcus fuscus</name>
    <dbReference type="NCBI Taxonomy" id="527200"/>
    <lineage>
        <taxon>Bacteria</taxon>
        <taxon>Pseudomonadati</taxon>
        <taxon>Pseudomonadota</taxon>
        <taxon>Gammaproteobacteria</taxon>
        <taxon>Chromatiales</taxon>
        <taxon>Chromatiaceae</taxon>
        <taxon>Thiorhodococcus</taxon>
    </lineage>
</organism>
<comment type="similarity">
    <text evidence="1 2">Belongs to the small heat shock protein (HSP20) family.</text>
</comment>
<dbReference type="Pfam" id="PF00011">
    <property type="entry name" value="HSP20"/>
    <property type="match status" value="1"/>
</dbReference>
<evidence type="ECO:0000313" key="5">
    <source>
        <dbReference type="Proteomes" id="UP001597337"/>
    </source>
</evidence>
<protein>
    <submittedName>
        <fullName evidence="4">Hsp20 family protein</fullName>
    </submittedName>
</protein>
<evidence type="ECO:0000256" key="1">
    <source>
        <dbReference type="PROSITE-ProRule" id="PRU00285"/>
    </source>
</evidence>
<reference evidence="5" key="1">
    <citation type="journal article" date="2019" name="Int. J. Syst. Evol. Microbiol.">
        <title>The Global Catalogue of Microorganisms (GCM) 10K type strain sequencing project: providing services to taxonomists for standard genome sequencing and annotation.</title>
        <authorList>
            <consortium name="The Broad Institute Genomics Platform"/>
            <consortium name="The Broad Institute Genome Sequencing Center for Infectious Disease"/>
            <person name="Wu L."/>
            <person name="Ma J."/>
        </authorList>
    </citation>
    <scope>NUCLEOTIDE SEQUENCE [LARGE SCALE GENOMIC DNA]</scope>
    <source>
        <strain evidence="5">KACC 12597</strain>
    </source>
</reference>
<proteinExistence type="inferred from homology"/>
<feature type="domain" description="SHSP" evidence="3">
    <location>
        <begin position="95"/>
        <end position="212"/>
    </location>
</feature>
<dbReference type="EMBL" id="JBHUHX010000052">
    <property type="protein sequence ID" value="MFD2113577.1"/>
    <property type="molecule type" value="Genomic_DNA"/>
</dbReference>
<dbReference type="SUPFAM" id="SSF49764">
    <property type="entry name" value="HSP20-like chaperones"/>
    <property type="match status" value="1"/>
</dbReference>
<evidence type="ECO:0000313" key="4">
    <source>
        <dbReference type="EMBL" id="MFD2113577.1"/>
    </source>
</evidence>
<dbReference type="Gene3D" id="2.60.40.790">
    <property type="match status" value="1"/>
</dbReference>
<comment type="caution">
    <text evidence="4">The sequence shown here is derived from an EMBL/GenBank/DDBJ whole genome shotgun (WGS) entry which is preliminary data.</text>
</comment>
<accession>A0ABW4YD42</accession>
<dbReference type="InterPro" id="IPR002068">
    <property type="entry name" value="A-crystallin/Hsp20_dom"/>
</dbReference>
<gene>
    <name evidence="4" type="ORF">ACFSJC_17155</name>
</gene>
<dbReference type="Proteomes" id="UP001597337">
    <property type="component" value="Unassembled WGS sequence"/>
</dbReference>
<dbReference type="CDD" id="cd06464">
    <property type="entry name" value="ACD_sHsps-like"/>
    <property type="match status" value="1"/>
</dbReference>